<reference evidence="9" key="1">
    <citation type="submission" date="2020-10" db="EMBL/GenBank/DDBJ databases">
        <authorList>
            <person name="Gilroy R."/>
        </authorList>
    </citation>
    <scope>NUCLEOTIDE SEQUENCE</scope>
    <source>
        <strain evidence="9">CHK199-13235</strain>
    </source>
</reference>
<feature type="transmembrane region" description="Helical" evidence="8">
    <location>
        <begin position="138"/>
        <end position="161"/>
    </location>
</feature>
<feature type="transmembrane region" description="Helical" evidence="8">
    <location>
        <begin position="87"/>
        <end position="105"/>
    </location>
</feature>
<dbReference type="PANTHER" id="PTHR30472:SF70">
    <property type="entry name" value="MOLYBDATE IMPORT SYSTEM PERMEASE PROTEIN MOLB"/>
    <property type="match status" value="1"/>
</dbReference>
<evidence type="ECO:0000256" key="4">
    <source>
        <dbReference type="ARBA" id="ARBA00022475"/>
    </source>
</evidence>
<evidence type="ECO:0000313" key="9">
    <source>
        <dbReference type="EMBL" id="HIS76986.1"/>
    </source>
</evidence>
<accession>A0A9D1K063</accession>
<evidence type="ECO:0000313" key="10">
    <source>
        <dbReference type="Proteomes" id="UP000824002"/>
    </source>
</evidence>
<keyword evidence="6 8" id="KW-1133">Transmembrane helix</keyword>
<proteinExistence type="inferred from homology"/>
<evidence type="ECO:0000256" key="3">
    <source>
        <dbReference type="ARBA" id="ARBA00022448"/>
    </source>
</evidence>
<name>A0A9D1K063_9FIRM</name>
<dbReference type="PANTHER" id="PTHR30472">
    <property type="entry name" value="FERRIC ENTEROBACTIN TRANSPORT SYSTEM PERMEASE PROTEIN"/>
    <property type="match status" value="1"/>
</dbReference>
<dbReference type="CDD" id="cd06550">
    <property type="entry name" value="TM_ABC_iron-siderophores_like"/>
    <property type="match status" value="1"/>
</dbReference>
<dbReference type="GO" id="GO:0033214">
    <property type="term" value="P:siderophore-iron import into cell"/>
    <property type="evidence" value="ECO:0007669"/>
    <property type="project" value="TreeGrafter"/>
</dbReference>
<dbReference type="InterPro" id="IPR000522">
    <property type="entry name" value="ABC_transptr_permease_BtuC"/>
</dbReference>
<gene>
    <name evidence="9" type="ORF">IAB51_09290</name>
</gene>
<evidence type="ECO:0000256" key="2">
    <source>
        <dbReference type="ARBA" id="ARBA00007935"/>
    </source>
</evidence>
<comment type="subcellular location">
    <subcellularLocation>
        <location evidence="1">Cell membrane</location>
        <topology evidence="1">Multi-pass membrane protein</topology>
    </subcellularLocation>
</comment>
<dbReference type="SUPFAM" id="SSF81345">
    <property type="entry name" value="ABC transporter involved in vitamin B12 uptake, BtuC"/>
    <property type="match status" value="1"/>
</dbReference>
<protein>
    <submittedName>
        <fullName evidence="9">Iron ABC transporter permease</fullName>
    </submittedName>
</protein>
<dbReference type="Pfam" id="PF01032">
    <property type="entry name" value="FecCD"/>
    <property type="match status" value="1"/>
</dbReference>
<feature type="transmembrane region" description="Helical" evidence="8">
    <location>
        <begin position="112"/>
        <end position="132"/>
    </location>
</feature>
<dbReference type="Proteomes" id="UP000824002">
    <property type="component" value="Unassembled WGS sequence"/>
</dbReference>
<organism evidence="9 10">
    <name type="scientific">Candidatus Merdivicinus excrementipullorum</name>
    <dbReference type="NCBI Taxonomy" id="2840867"/>
    <lineage>
        <taxon>Bacteria</taxon>
        <taxon>Bacillati</taxon>
        <taxon>Bacillota</taxon>
        <taxon>Clostridia</taxon>
        <taxon>Eubacteriales</taxon>
        <taxon>Oscillospiraceae</taxon>
        <taxon>Oscillospiraceae incertae sedis</taxon>
        <taxon>Candidatus Merdivicinus</taxon>
    </lineage>
</organism>
<dbReference type="InterPro" id="IPR037294">
    <property type="entry name" value="ABC_BtuC-like"/>
</dbReference>
<dbReference type="Gene3D" id="1.10.3470.10">
    <property type="entry name" value="ABC transporter involved in vitamin B12 uptake, BtuC"/>
    <property type="match status" value="1"/>
</dbReference>
<feature type="transmembrane region" description="Helical" evidence="8">
    <location>
        <begin position="300"/>
        <end position="319"/>
    </location>
</feature>
<keyword evidence="7 8" id="KW-0472">Membrane</keyword>
<evidence type="ECO:0000256" key="7">
    <source>
        <dbReference type="ARBA" id="ARBA00023136"/>
    </source>
</evidence>
<comment type="caution">
    <text evidence="9">The sequence shown here is derived from an EMBL/GenBank/DDBJ whole genome shotgun (WGS) entry which is preliminary data.</text>
</comment>
<sequence length="330" mass="34583">MNKRFWGTLALWAGMLVLSACLGRYSLSLADMGGILLGNPPSQTAAGVFWDIRLPRVMLTAVSGGALAVSGMVFQTVFSNPLVSPDVLGVASGCSVGAVLALLFLPGWTLPLCSFACGILTVAFALFLSSFVRHNRVLGMVLAGIVVGSISSAVLMLLKFLADPEKQLASIEYWLMGSFQNISGWDEVSVVALLVIPAHLLLYGGRFRVKLLSLGDDQAQSLGIQPSRVRLLAVICATVLVAAVVSAAGVVSWIGLLAPHILRLLGGRDMAKNMGACFFTGGILLMAADLCARALSTVEIPVSIFTSLFGAVFLCGLLVRAARRKGGGES</sequence>
<dbReference type="PROSITE" id="PS51257">
    <property type="entry name" value="PROKAR_LIPOPROTEIN"/>
    <property type="match status" value="1"/>
</dbReference>
<evidence type="ECO:0000256" key="6">
    <source>
        <dbReference type="ARBA" id="ARBA00022989"/>
    </source>
</evidence>
<keyword evidence="3" id="KW-0813">Transport</keyword>
<keyword evidence="5 8" id="KW-0812">Transmembrane</keyword>
<reference evidence="9" key="2">
    <citation type="journal article" date="2021" name="PeerJ">
        <title>Extensive microbial diversity within the chicken gut microbiome revealed by metagenomics and culture.</title>
        <authorList>
            <person name="Gilroy R."/>
            <person name="Ravi A."/>
            <person name="Getino M."/>
            <person name="Pursley I."/>
            <person name="Horton D.L."/>
            <person name="Alikhan N.F."/>
            <person name="Baker D."/>
            <person name="Gharbi K."/>
            <person name="Hall N."/>
            <person name="Watson M."/>
            <person name="Adriaenssens E.M."/>
            <person name="Foster-Nyarko E."/>
            <person name="Jarju S."/>
            <person name="Secka A."/>
            <person name="Antonio M."/>
            <person name="Oren A."/>
            <person name="Chaudhuri R.R."/>
            <person name="La Ragione R."/>
            <person name="Hildebrand F."/>
            <person name="Pallen M.J."/>
        </authorList>
    </citation>
    <scope>NUCLEOTIDE SEQUENCE</scope>
    <source>
        <strain evidence="9">CHK199-13235</strain>
    </source>
</reference>
<dbReference type="GO" id="GO:0022857">
    <property type="term" value="F:transmembrane transporter activity"/>
    <property type="evidence" value="ECO:0007669"/>
    <property type="project" value="InterPro"/>
</dbReference>
<dbReference type="EMBL" id="DVJP01000061">
    <property type="protein sequence ID" value="HIS76986.1"/>
    <property type="molecule type" value="Genomic_DNA"/>
</dbReference>
<keyword evidence="4" id="KW-1003">Cell membrane</keyword>
<feature type="transmembrane region" description="Helical" evidence="8">
    <location>
        <begin position="231"/>
        <end position="258"/>
    </location>
</feature>
<feature type="transmembrane region" description="Helical" evidence="8">
    <location>
        <begin position="270"/>
        <end position="288"/>
    </location>
</feature>
<dbReference type="GO" id="GO:0005886">
    <property type="term" value="C:plasma membrane"/>
    <property type="evidence" value="ECO:0007669"/>
    <property type="project" value="UniProtKB-SubCell"/>
</dbReference>
<evidence type="ECO:0000256" key="5">
    <source>
        <dbReference type="ARBA" id="ARBA00022692"/>
    </source>
</evidence>
<comment type="similarity">
    <text evidence="2">Belongs to the binding-protein-dependent transport system permease family. FecCD subfamily.</text>
</comment>
<evidence type="ECO:0000256" key="1">
    <source>
        <dbReference type="ARBA" id="ARBA00004651"/>
    </source>
</evidence>
<dbReference type="AlphaFoldDB" id="A0A9D1K063"/>
<evidence type="ECO:0000256" key="8">
    <source>
        <dbReference type="SAM" id="Phobius"/>
    </source>
</evidence>